<evidence type="ECO:0000256" key="1">
    <source>
        <dbReference type="SAM" id="MobiDB-lite"/>
    </source>
</evidence>
<feature type="domain" description="Domain of unknown function at the cortex 1" evidence="2">
    <location>
        <begin position="856"/>
        <end position="1094"/>
    </location>
</feature>
<reference evidence="3" key="1">
    <citation type="submission" date="2022-07" db="EMBL/GenBank/DDBJ databases">
        <title>Genome analysis of Parmales, a sister group of diatoms, reveals the evolutionary specialization of diatoms from phago-mixotrophs to photoautotrophs.</title>
        <authorList>
            <person name="Ban H."/>
            <person name="Sato S."/>
            <person name="Yoshikawa S."/>
            <person name="Kazumasa Y."/>
            <person name="Nakamura Y."/>
            <person name="Ichinomiya M."/>
            <person name="Saitoh K."/>
            <person name="Sato N."/>
            <person name="Blanc-Mathieu R."/>
            <person name="Endo H."/>
            <person name="Kuwata A."/>
            <person name="Ogata H."/>
        </authorList>
    </citation>
    <scope>NUCLEOTIDE SEQUENCE</scope>
</reference>
<accession>A0A9W7CEY2</accession>
<evidence type="ECO:0000313" key="4">
    <source>
        <dbReference type="Proteomes" id="UP001165082"/>
    </source>
</evidence>
<dbReference type="AlphaFoldDB" id="A0A9W7CEY2"/>
<evidence type="ECO:0000313" key="3">
    <source>
        <dbReference type="EMBL" id="GMI04881.1"/>
    </source>
</evidence>
<feature type="compositionally biased region" description="Basic and acidic residues" evidence="1">
    <location>
        <begin position="234"/>
        <end position="254"/>
    </location>
</feature>
<dbReference type="InterPro" id="IPR013897">
    <property type="entry name" value="Duc1"/>
</dbReference>
<feature type="compositionally biased region" description="Basic and acidic residues" evidence="1">
    <location>
        <begin position="118"/>
        <end position="130"/>
    </location>
</feature>
<feature type="compositionally biased region" description="Basic residues" evidence="1">
    <location>
        <begin position="73"/>
        <end position="82"/>
    </location>
</feature>
<feature type="compositionally biased region" description="Low complexity" evidence="1">
    <location>
        <begin position="53"/>
        <end position="64"/>
    </location>
</feature>
<feature type="region of interest" description="Disordered" evidence="1">
    <location>
        <begin position="779"/>
        <end position="805"/>
    </location>
</feature>
<keyword evidence="4" id="KW-1185">Reference proteome</keyword>
<feature type="region of interest" description="Disordered" evidence="1">
    <location>
        <begin position="233"/>
        <end position="257"/>
    </location>
</feature>
<protein>
    <recommendedName>
        <fullName evidence="2">Domain of unknown function at the cortex 1 domain-containing protein</fullName>
    </recommendedName>
</protein>
<dbReference type="OrthoDB" id="199210at2759"/>
<sequence>MMIEQSIGSLDHGTGLMTELEQLGIVPVGTESQPSTRLLENLLQPGPPTLETSPLPSNLSALLKPSPPPSSKHAMKGAGGRRRSYDSIVKQTFKRRNYDDESAASPVTGEYAFSLNDTMKEPEPPQKQEGRGLVNPHIRPGVVLTVAEKELEKNQRGGGGRKSFKQKLAERDAASAIQGDLKPKAPEVRRSFAGITKSGLAKTRLLRDSTTKAPKASEEGVVIITDPTIKQALRTRDKQRGAKERRKSLDERRRSSLTSVNEMKKRRIFENLTRESRMIRQSDSRLAPVKAWLMCLALSKRHEKLKAHFARYREAKSRVDAVRRIQKGWRSRPKGKKYETLIAAIKKHRGMTLHKVVAKRKQNAGPLLQRWLIHVYRNKRFTGWGEIIMDRTVKAQRVARSYLRCTEHRTRAMLLLWDKRMETEGGRSKLETMRKEILGDERGEDIDSRLARKKKMVEWTKSWIRTKRLEFIKSENASFSDASASSKSSSMAPVFSLIDAHALLSSGAPLAAPPVASTKEEETRFEFGIKMRSPKETRRVWRNLVLYKQGANFTSYVLEQYMHNASGCPSPKWNRPWEWPKVRPIWDVFVPINPRTKQTSSMYTNDSTFGWLPSLLMPFSPAFHALWWHNSEGGREFVEQLGEGSFIDEDDIVSPWGQQEEGYVVWPWEKWMRKTKMTKVTSTGSLREITQITDSFEGQPFGDLDASTPQWQRYYSKVGRRVETVVSSVNTIRNNRTKNSKDQETQTDEFVGWIPCGGEEGEIEIKGKAKRGVSVGQMFGLGKKKKGPQKNTKAFDSDDNNKGTTTEGMERELAEMAAGLPVNLTSKDPAFFGLPPIEDWGAPVFVRFRNGSKIAINVKGDEGFCNFSTSLFEGKLSFSIADLQNSDMQSIFSGRKRRYRYVVVGKFKVEIPFDELYTGQVMKQQKKDRSTDWLMKSMRWMLKSLSPAMKETSDKDGNKVVVSPVSATAQRMCVGRDGVRMQGMEVEEDCTPLGPLFSNKKGPLNPEARKKAMCSPSVLSKHSYKTDTPYTFEFYQHLFDPLTFHMNVVGLSTLDVVGVLGRQPVRIVTQRERGSAEGREGGGGEIAWDIEMWHRRVFEEDI</sequence>
<feature type="region of interest" description="Disordered" evidence="1">
    <location>
        <begin position="42"/>
        <end position="86"/>
    </location>
</feature>
<dbReference type="EMBL" id="BRXZ01000092">
    <property type="protein sequence ID" value="GMI04881.1"/>
    <property type="molecule type" value="Genomic_DNA"/>
</dbReference>
<proteinExistence type="predicted"/>
<feature type="region of interest" description="Disordered" evidence="1">
    <location>
        <begin position="116"/>
        <end position="135"/>
    </location>
</feature>
<gene>
    <name evidence="3" type="ORF">TrRE_jg5077</name>
</gene>
<dbReference type="Pfam" id="PF08588">
    <property type="entry name" value="Duc1"/>
    <property type="match status" value="1"/>
</dbReference>
<dbReference type="Proteomes" id="UP001165082">
    <property type="component" value="Unassembled WGS sequence"/>
</dbReference>
<comment type="caution">
    <text evidence="3">The sequence shown here is derived from an EMBL/GenBank/DDBJ whole genome shotgun (WGS) entry which is preliminary data.</text>
</comment>
<evidence type="ECO:0000259" key="2">
    <source>
        <dbReference type="Pfam" id="PF08588"/>
    </source>
</evidence>
<dbReference type="PANTHER" id="PTHR34826">
    <property type="entry name" value="UPF0590 PROTEIN C409.17C"/>
    <property type="match status" value="1"/>
</dbReference>
<organism evidence="3 4">
    <name type="scientific">Triparma retinervis</name>
    <dbReference type="NCBI Taxonomy" id="2557542"/>
    <lineage>
        <taxon>Eukaryota</taxon>
        <taxon>Sar</taxon>
        <taxon>Stramenopiles</taxon>
        <taxon>Ochrophyta</taxon>
        <taxon>Bolidophyceae</taxon>
        <taxon>Parmales</taxon>
        <taxon>Triparmaceae</taxon>
        <taxon>Triparma</taxon>
    </lineage>
</organism>
<dbReference type="PANTHER" id="PTHR34826:SF2">
    <property type="entry name" value="UPF0590 PROTEIN C409.17C"/>
    <property type="match status" value="1"/>
</dbReference>
<feature type="region of interest" description="Disordered" evidence="1">
    <location>
        <begin position="151"/>
        <end position="185"/>
    </location>
</feature>
<name>A0A9W7CEY2_9STRA</name>